<protein>
    <submittedName>
        <fullName evidence="1">Uncharacterized protein</fullName>
    </submittedName>
</protein>
<reference evidence="1 2" key="1">
    <citation type="submission" date="2015-07" db="EMBL/GenBank/DDBJ databases">
        <authorList>
            <consortium name="Pathogen Informatics"/>
        </authorList>
    </citation>
    <scope>NUCLEOTIDE SEQUENCE [LARGE SCALE GENOMIC DNA]</scope>
    <source>
        <strain evidence="1 2">A325</strain>
    </source>
</reference>
<evidence type="ECO:0000313" key="1">
    <source>
        <dbReference type="EMBL" id="CSC75861.1"/>
    </source>
</evidence>
<dbReference type="EMBL" id="CWQJ01000031">
    <property type="protein sequence ID" value="CSC75861.1"/>
    <property type="molecule type" value="Genomic_DNA"/>
</dbReference>
<accession>A0A655ZNV2</accession>
<gene>
    <name evidence="1" type="ORF">ERS013201_03476</name>
</gene>
<dbReference type="AlphaFoldDB" id="A0A655ZNV2"/>
<evidence type="ECO:0000313" key="2">
    <source>
        <dbReference type="Proteomes" id="UP000046067"/>
    </source>
</evidence>
<proteinExistence type="predicted"/>
<sequence>MPLVSSTTKATWRLPICVRMTRQCPAALVNPVFVRSIFQLSLCTNRFVLRKSSVYRGLEKVTVFLSVALSLPNKGYFLLAFSNTTKSRAVETFFAESPVGSTKRVFFIPNAFALAFMALMNAL</sequence>
<dbReference type="Proteomes" id="UP000046067">
    <property type="component" value="Unassembled WGS sequence"/>
</dbReference>
<organism evidence="1 2">
    <name type="scientific">Vibrio cholerae</name>
    <dbReference type="NCBI Taxonomy" id="666"/>
    <lineage>
        <taxon>Bacteria</taxon>
        <taxon>Pseudomonadati</taxon>
        <taxon>Pseudomonadota</taxon>
        <taxon>Gammaproteobacteria</taxon>
        <taxon>Vibrionales</taxon>
        <taxon>Vibrionaceae</taxon>
        <taxon>Vibrio</taxon>
    </lineage>
</organism>
<name>A0A655ZNV2_VIBCL</name>